<reference evidence="2 3" key="2">
    <citation type="submission" date="2020-01" db="EMBL/GenBank/DDBJ databases">
        <title>Microvirga sp. nov., an arsenate reduction bacterium isolated from Tibet hotspring sediments.</title>
        <authorList>
            <person name="Xian W.-D."/>
            <person name="Li W.-J."/>
        </authorList>
    </citation>
    <scope>NUCLEOTIDE SEQUENCE [LARGE SCALE GENOMIC DNA]</scope>
    <source>
        <strain evidence="2 3">KCTC 23863</strain>
    </source>
</reference>
<comment type="caution">
    <text evidence="2">The sequence shown here is derived from an EMBL/GenBank/DDBJ whole genome shotgun (WGS) entry which is preliminary data.</text>
</comment>
<keyword evidence="3" id="KW-1185">Reference proteome</keyword>
<feature type="region of interest" description="Disordered" evidence="1">
    <location>
        <begin position="1"/>
        <end position="69"/>
    </location>
</feature>
<dbReference type="AlphaFoldDB" id="A0A7X3MSN3"/>
<evidence type="ECO:0000256" key="1">
    <source>
        <dbReference type="SAM" id="MobiDB-lite"/>
    </source>
</evidence>
<gene>
    <name evidence="2" type="ORF">GR328_12815</name>
</gene>
<protein>
    <submittedName>
        <fullName evidence="2">Uncharacterized protein</fullName>
    </submittedName>
</protein>
<proteinExistence type="predicted"/>
<dbReference type="OrthoDB" id="8020879at2"/>
<name>A0A7X3MSN3_9HYPH</name>
<feature type="compositionally biased region" description="Basic and acidic residues" evidence="1">
    <location>
        <begin position="8"/>
        <end position="41"/>
    </location>
</feature>
<dbReference type="Proteomes" id="UP000436483">
    <property type="component" value="Unassembled WGS sequence"/>
</dbReference>
<sequence length="69" mass="7393">MTTRNHNNRSEKQKGHVPDRSDESVAKGHTKDAGHHPHHGDGGGGVPKTQGQGQANEGVDNRKQNRGHG</sequence>
<organism evidence="2 3">
    <name type="scientific">Microvirga makkahensis</name>
    <dbReference type="NCBI Taxonomy" id="1128670"/>
    <lineage>
        <taxon>Bacteria</taxon>
        <taxon>Pseudomonadati</taxon>
        <taxon>Pseudomonadota</taxon>
        <taxon>Alphaproteobacteria</taxon>
        <taxon>Hyphomicrobiales</taxon>
        <taxon>Methylobacteriaceae</taxon>
        <taxon>Microvirga</taxon>
    </lineage>
</organism>
<dbReference type="EMBL" id="WURB01000008">
    <property type="protein sequence ID" value="MXQ12328.1"/>
    <property type="molecule type" value="Genomic_DNA"/>
</dbReference>
<accession>A0A7X3MSN3</accession>
<dbReference type="RefSeq" id="WP_160884923.1">
    <property type="nucleotide sequence ID" value="NZ_WURB01000008.1"/>
</dbReference>
<evidence type="ECO:0000313" key="2">
    <source>
        <dbReference type="EMBL" id="MXQ12328.1"/>
    </source>
</evidence>
<evidence type="ECO:0000313" key="3">
    <source>
        <dbReference type="Proteomes" id="UP000436483"/>
    </source>
</evidence>
<reference evidence="2 3" key="1">
    <citation type="submission" date="2019-12" db="EMBL/GenBank/DDBJ databases">
        <authorList>
            <person name="Yuan C.-G."/>
        </authorList>
    </citation>
    <scope>NUCLEOTIDE SEQUENCE [LARGE SCALE GENOMIC DNA]</scope>
    <source>
        <strain evidence="2 3">KCTC 23863</strain>
    </source>
</reference>